<evidence type="ECO:0000256" key="8">
    <source>
        <dbReference type="PIRSR" id="PIRSR005091-3"/>
    </source>
</evidence>
<dbReference type="RefSeq" id="WP_128091452.1">
    <property type="nucleotide sequence ID" value="NZ_UARG01000017.1"/>
</dbReference>
<reference evidence="12 13" key="1">
    <citation type="submission" date="2018-06" db="EMBL/GenBank/DDBJ databases">
        <authorList>
            <consortium name="Pathogen Informatics"/>
            <person name="Doyle S."/>
        </authorList>
    </citation>
    <scope>NUCLEOTIDE SEQUENCE [LARGE SCALE GENOMIC DNA]</scope>
    <source>
        <strain evidence="12 13">NCTC11546</strain>
    </source>
</reference>
<gene>
    <name evidence="12" type="primary">ltaS1_1</name>
    <name evidence="12" type="ORF">NCTC11546_01455</name>
</gene>
<comment type="PTM">
    <text evidence="9">The conversion to 3-oxoalanine (also known as C-formylglycine, FGly), of a serine or cysteine residue in prokaryotes and of a cysteine residue in eukaryotes, is critical for catalytic activity.</text>
</comment>
<keyword evidence="5 10" id="KW-0472">Membrane</keyword>
<sequence length="645" mass="74711">MKSFRTTEYKILAYRLALVYLFYFLARIAFYSFNQAHLSVDGITDFLRLAFYGLLFDTTAIIYVNLLFIFLSMLPLLINTKPTFQKVLFWVYFICNIPAYLLNFIDIAYFSYNKTRLTTNDWALVENEHNPLTLLAGFLVQYWAIFAVFLVSVVLWVFLYKKLRVKEENVMHRKPYFITSVVVLVLLAPTLIFGIRGFSFKKGVIPLTVMDASKYARDISQVNVLLNTPFTILRTMGKNKGFKEFKFTTEDYITQNIKPIKQYHRNITKQPNIVVIILEGMGAEYFGVMNQNTHIPNYRTHTPFLDSLAQQGFYFTNIYANSVHSIEGISAVTAGMPTFQTAWVRSGYAQRKVSSLPEIARSLGYQTLFAHGATNGSMNFDGYTHQIGYETYLGRTEFNDERYYNGSWGIDDEPFLQYFAKNINQMKRPFLATVFTLSSHGPYKVPEPLNKRFNTGDMPMHNVVEYADYSIGKFFDTVKKEDWYTNTIFAIIPDHTTEDYYDYYKQKIAHHRLPIILFSPNKALIPQGSSDVLGQQIDIFPTLVDLMGYQKPFRSWGRSLLANKADETPRAFVTNTQFYQLIQGNFIYVLDLQGEVVGVYAKDDLNLTHNLKDQIAHNEEMKKGIADLRAFMQDFMNRIINDKLQ</sequence>
<feature type="transmembrane region" description="Helical" evidence="10">
    <location>
        <begin position="50"/>
        <end position="77"/>
    </location>
</feature>
<proteinExistence type="predicted"/>
<dbReference type="PANTHER" id="PTHR47371:SF3">
    <property type="entry name" value="PHOSPHOGLYCEROL TRANSFERASE I"/>
    <property type="match status" value="1"/>
</dbReference>
<evidence type="ECO:0000313" key="12">
    <source>
        <dbReference type="EMBL" id="SQA78227.1"/>
    </source>
</evidence>
<evidence type="ECO:0000256" key="2">
    <source>
        <dbReference type="ARBA" id="ARBA00022475"/>
    </source>
</evidence>
<dbReference type="EMBL" id="UARG01000017">
    <property type="protein sequence ID" value="SQA78227.1"/>
    <property type="molecule type" value="Genomic_DNA"/>
</dbReference>
<evidence type="ECO:0000256" key="4">
    <source>
        <dbReference type="ARBA" id="ARBA00022989"/>
    </source>
</evidence>
<evidence type="ECO:0000256" key="3">
    <source>
        <dbReference type="ARBA" id="ARBA00022692"/>
    </source>
</evidence>
<protein>
    <submittedName>
        <fullName evidence="12">Lipoteichoic acid synthase 1</fullName>
    </submittedName>
</protein>
<evidence type="ECO:0000256" key="7">
    <source>
        <dbReference type="PIRSR" id="PIRSR005091-2"/>
    </source>
</evidence>
<feature type="binding site" evidence="7">
    <location>
        <position position="440"/>
    </location>
    <ligand>
        <name>substrate</name>
    </ligand>
</feature>
<dbReference type="PANTHER" id="PTHR47371">
    <property type="entry name" value="LIPOTEICHOIC ACID SYNTHASE"/>
    <property type="match status" value="1"/>
</dbReference>
<dbReference type="CDD" id="cd16015">
    <property type="entry name" value="LTA_synthase"/>
    <property type="match status" value="1"/>
</dbReference>
<evidence type="ECO:0000256" key="1">
    <source>
        <dbReference type="ARBA" id="ARBA00004651"/>
    </source>
</evidence>
<evidence type="ECO:0000256" key="10">
    <source>
        <dbReference type="SAM" id="Phobius"/>
    </source>
</evidence>
<dbReference type="PIRSF" id="PIRSF005091">
    <property type="entry name" value="Mmb_sulf_HI1246"/>
    <property type="match status" value="1"/>
</dbReference>
<feature type="modified residue" description="3-oxoalanine (Ser)" evidence="9">
    <location>
        <position position="325"/>
    </location>
</feature>
<evidence type="ECO:0000256" key="9">
    <source>
        <dbReference type="PIRSR" id="PIRSR600917-52"/>
    </source>
</evidence>
<keyword evidence="2" id="KW-1003">Cell membrane</keyword>
<dbReference type="InterPro" id="IPR050448">
    <property type="entry name" value="OpgB/LTA_synthase_biosynth"/>
</dbReference>
<dbReference type="GO" id="GO:0005886">
    <property type="term" value="C:plasma membrane"/>
    <property type="evidence" value="ECO:0007669"/>
    <property type="project" value="UniProtKB-SubCell"/>
</dbReference>
<feature type="active site" evidence="6">
    <location>
        <position position="325"/>
    </location>
</feature>
<dbReference type="InterPro" id="IPR000917">
    <property type="entry name" value="Sulfatase_N"/>
</dbReference>
<dbReference type="SUPFAM" id="SSF53649">
    <property type="entry name" value="Alkaline phosphatase-like"/>
    <property type="match status" value="1"/>
</dbReference>
<dbReference type="GO" id="GO:0046872">
    <property type="term" value="F:metal ion binding"/>
    <property type="evidence" value="ECO:0007669"/>
    <property type="project" value="UniProtKB-KW"/>
</dbReference>
<keyword evidence="7" id="KW-0464">Manganese</keyword>
<feature type="binding site" evidence="8">
    <location>
        <position position="495"/>
    </location>
    <ligand>
        <name>Mn(2+)</name>
        <dbReference type="ChEBI" id="CHEBI:29035"/>
    </ligand>
</feature>
<feature type="transmembrane region" description="Helical" evidence="10">
    <location>
        <begin position="89"/>
        <end position="112"/>
    </location>
</feature>
<feature type="domain" description="Sulfatase N-terminal" evidence="11">
    <location>
        <begin position="271"/>
        <end position="549"/>
    </location>
</feature>
<name>A0A2X2RIE5_CAPOC</name>
<keyword evidence="7" id="KW-0479">Metal-binding</keyword>
<feature type="transmembrane region" description="Helical" evidence="10">
    <location>
        <begin position="176"/>
        <end position="195"/>
    </location>
</feature>
<feature type="binding site" evidence="8">
    <location>
        <position position="494"/>
    </location>
    <ligand>
        <name>Mn(2+)</name>
        <dbReference type="ChEBI" id="CHEBI:29035"/>
    </ligand>
</feature>
<evidence type="ECO:0000259" key="11">
    <source>
        <dbReference type="Pfam" id="PF00884"/>
    </source>
</evidence>
<dbReference type="Pfam" id="PF00884">
    <property type="entry name" value="Sulfatase"/>
    <property type="match status" value="1"/>
</dbReference>
<evidence type="ECO:0000256" key="5">
    <source>
        <dbReference type="ARBA" id="ARBA00023136"/>
    </source>
</evidence>
<organism evidence="12 13">
    <name type="scientific">Capnocytophaga ochracea</name>
    <dbReference type="NCBI Taxonomy" id="1018"/>
    <lineage>
        <taxon>Bacteria</taxon>
        <taxon>Pseudomonadati</taxon>
        <taxon>Bacteroidota</taxon>
        <taxon>Flavobacteriia</taxon>
        <taxon>Flavobacteriales</taxon>
        <taxon>Flavobacteriaceae</taxon>
        <taxon>Capnocytophaga</taxon>
    </lineage>
</organism>
<feature type="transmembrane region" description="Helical" evidence="10">
    <location>
        <begin position="132"/>
        <end position="160"/>
    </location>
</feature>
<dbReference type="Gene3D" id="3.40.720.10">
    <property type="entry name" value="Alkaline Phosphatase, subunit A"/>
    <property type="match status" value="1"/>
</dbReference>
<feature type="binding site" evidence="8">
    <location>
        <position position="279"/>
    </location>
    <ligand>
        <name>Mn(2+)</name>
        <dbReference type="ChEBI" id="CHEBI:29035"/>
    </ligand>
</feature>
<keyword evidence="4 10" id="KW-1133">Transmembrane helix</keyword>
<keyword evidence="3 10" id="KW-0812">Transmembrane</keyword>
<comment type="subcellular location">
    <subcellularLocation>
        <location evidence="1">Cell membrane</location>
        <topology evidence="1">Multi-pass membrane protein</topology>
    </subcellularLocation>
</comment>
<accession>A0A2X2RIE5</accession>
<dbReference type="AlphaFoldDB" id="A0A2X2RIE5"/>
<dbReference type="InterPro" id="IPR017850">
    <property type="entry name" value="Alkaline_phosphatase_core_sf"/>
</dbReference>
<feature type="transmembrane region" description="Helical" evidence="10">
    <location>
        <begin position="12"/>
        <end position="30"/>
    </location>
</feature>
<dbReference type="Proteomes" id="UP000249891">
    <property type="component" value="Unassembled WGS sequence"/>
</dbReference>
<evidence type="ECO:0000256" key="6">
    <source>
        <dbReference type="PIRSR" id="PIRSR005091-1"/>
    </source>
</evidence>
<dbReference type="InterPro" id="IPR012160">
    <property type="entry name" value="LtaS-like"/>
</dbReference>
<evidence type="ECO:0000313" key="13">
    <source>
        <dbReference type="Proteomes" id="UP000249891"/>
    </source>
</evidence>